<evidence type="ECO:0000313" key="2">
    <source>
        <dbReference type="Proteomes" id="UP001055811"/>
    </source>
</evidence>
<reference evidence="1 2" key="2">
    <citation type="journal article" date="2022" name="Mol. Ecol. Resour.">
        <title>The genomes of chicory, endive, great burdock and yacon provide insights into Asteraceae paleo-polyploidization history and plant inulin production.</title>
        <authorList>
            <person name="Fan W."/>
            <person name="Wang S."/>
            <person name="Wang H."/>
            <person name="Wang A."/>
            <person name="Jiang F."/>
            <person name="Liu H."/>
            <person name="Zhao H."/>
            <person name="Xu D."/>
            <person name="Zhang Y."/>
        </authorList>
    </citation>
    <scope>NUCLEOTIDE SEQUENCE [LARGE SCALE GENOMIC DNA]</scope>
    <source>
        <strain evidence="2">cv. Punajuju</strain>
        <tissue evidence="1">Leaves</tissue>
    </source>
</reference>
<accession>A0ACB9F928</accession>
<dbReference type="EMBL" id="CM042011">
    <property type="protein sequence ID" value="KAI3767829.1"/>
    <property type="molecule type" value="Genomic_DNA"/>
</dbReference>
<proteinExistence type="predicted"/>
<name>A0ACB9F928_CICIN</name>
<gene>
    <name evidence="1" type="ORF">L2E82_18256</name>
</gene>
<reference evidence="2" key="1">
    <citation type="journal article" date="2022" name="Mol. Ecol. Resour.">
        <title>The genomes of chicory, endive, great burdock and yacon provide insights into Asteraceae palaeo-polyploidization history and plant inulin production.</title>
        <authorList>
            <person name="Fan W."/>
            <person name="Wang S."/>
            <person name="Wang H."/>
            <person name="Wang A."/>
            <person name="Jiang F."/>
            <person name="Liu H."/>
            <person name="Zhao H."/>
            <person name="Xu D."/>
            <person name="Zhang Y."/>
        </authorList>
    </citation>
    <scope>NUCLEOTIDE SEQUENCE [LARGE SCALE GENOMIC DNA]</scope>
    <source>
        <strain evidence="2">cv. Punajuju</strain>
    </source>
</reference>
<organism evidence="1 2">
    <name type="scientific">Cichorium intybus</name>
    <name type="common">Chicory</name>
    <dbReference type="NCBI Taxonomy" id="13427"/>
    <lineage>
        <taxon>Eukaryota</taxon>
        <taxon>Viridiplantae</taxon>
        <taxon>Streptophyta</taxon>
        <taxon>Embryophyta</taxon>
        <taxon>Tracheophyta</taxon>
        <taxon>Spermatophyta</taxon>
        <taxon>Magnoliopsida</taxon>
        <taxon>eudicotyledons</taxon>
        <taxon>Gunneridae</taxon>
        <taxon>Pentapetalae</taxon>
        <taxon>asterids</taxon>
        <taxon>campanulids</taxon>
        <taxon>Asterales</taxon>
        <taxon>Asteraceae</taxon>
        <taxon>Cichorioideae</taxon>
        <taxon>Cichorieae</taxon>
        <taxon>Cichoriinae</taxon>
        <taxon>Cichorium</taxon>
    </lineage>
</organism>
<comment type="caution">
    <text evidence="1">The sequence shown here is derived from an EMBL/GenBank/DDBJ whole genome shotgun (WGS) entry which is preliminary data.</text>
</comment>
<dbReference type="Proteomes" id="UP001055811">
    <property type="component" value="Linkage Group LG03"/>
</dbReference>
<keyword evidence="2" id="KW-1185">Reference proteome</keyword>
<evidence type="ECO:0000313" key="1">
    <source>
        <dbReference type="EMBL" id="KAI3767829.1"/>
    </source>
</evidence>
<sequence length="134" mass="14389">MSFPPAQNLHHGCITSASSGDATGHRRLISRFQSCTSDGRRHRLPSTDVWSGDGEAMNHAPNLVPPTQTPHLLSTTAPQSRPPLVPLRRPLSLLTLLRRRQPSSQLATISSVANCSHPPLLLDTLSLSCSLSSG</sequence>
<protein>
    <submittedName>
        <fullName evidence="1">Uncharacterized protein</fullName>
    </submittedName>
</protein>